<feature type="transmembrane region" description="Helical" evidence="1">
    <location>
        <begin position="90"/>
        <end position="108"/>
    </location>
</feature>
<feature type="transmembrane region" description="Helical" evidence="1">
    <location>
        <begin position="6"/>
        <end position="30"/>
    </location>
</feature>
<keyword evidence="1" id="KW-0472">Membrane</keyword>
<keyword evidence="1" id="KW-0812">Transmembrane</keyword>
<proteinExistence type="predicted"/>
<dbReference type="Pfam" id="PF05437">
    <property type="entry name" value="AzlD"/>
    <property type="match status" value="1"/>
</dbReference>
<dbReference type="AlphaFoldDB" id="A0A6B2QYJ3"/>
<organism evidence="2">
    <name type="scientific">Sheuella amnicola</name>
    <dbReference type="NCBI Taxonomy" id="2707330"/>
    <lineage>
        <taxon>Bacteria</taxon>
        <taxon>Pseudomonadati</taxon>
        <taxon>Pseudomonadota</taxon>
        <taxon>Betaproteobacteria</taxon>
        <taxon>Burkholderiales</taxon>
        <taxon>Alcaligenaceae</taxon>
        <taxon>Sheuella</taxon>
    </lineage>
</organism>
<feature type="transmembrane region" description="Helical" evidence="1">
    <location>
        <begin position="42"/>
        <end position="60"/>
    </location>
</feature>
<sequence length="111" mass="12309">MSFEDVYPYAAIVLLGLGTVLTRAGFLMIGDYIPLPERVRSALRYAPIAGLTAIIVPVLLPWEAGSLPQFDLKLLAAVVSVFVFIRTRNAFMLIASGMMALWSFRWIVSLF</sequence>
<dbReference type="RefSeq" id="WP_163653604.1">
    <property type="nucleotide sequence ID" value="NZ_JAAGRN010000004.1"/>
</dbReference>
<reference evidence="2" key="1">
    <citation type="submission" date="2020-02" db="EMBL/GenBank/DDBJ databases">
        <authorList>
            <person name="Chen W.-M."/>
        </authorList>
    </citation>
    <scope>NUCLEOTIDE SEQUENCE</scope>
    <source>
        <strain evidence="2">NBD-18</strain>
    </source>
</reference>
<gene>
    <name evidence="2" type="ORF">G3I67_07450</name>
</gene>
<comment type="caution">
    <text evidence="2">The sequence shown here is derived from an EMBL/GenBank/DDBJ whole genome shotgun (WGS) entry which is preliminary data.</text>
</comment>
<dbReference type="EMBL" id="JAAGRN010000004">
    <property type="protein sequence ID" value="NDY83062.1"/>
    <property type="molecule type" value="Genomic_DNA"/>
</dbReference>
<accession>A0A6B2QYJ3</accession>
<name>A0A6B2QYJ3_9BURK</name>
<evidence type="ECO:0000256" key="1">
    <source>
        <dbReference type="SAM" id="Phobius"/>
    </source>
</evidence>
<protein>
    <submittedName>
        <fullName evidence="2">AzlD domain-containing protein</fullName>
    </submittedName>
</protein>
<evidence type="ECO:0000313" key="2">
    <source>
        <dbReference type="EMBL" id="NDY83062.1"/>
    </source>
</evidence>
<keyword evidence="1" id="KW-1133">Transmembrane helix</keyword>
<dbReference type="InterPro" id="IPR008407">
    <property type="entry name" value="Brnchd-chn_aa_trnsp_AzlD"/>
</dbReference>